<keyword evidence="2" id="KW-1185">Reference proteome</keyword>
<comment type="caution">
    <text evidence="1">The sequence shown here is derived from an EMBL/GenBank/DDBJ whole genome shotgun (WGS) entry which is preliminary data.</text>
</comment>
<accession>A0ACB8XGU2</accession>
<reference evidence="2" key="1">
    <citation type="journal article" date="2022" name="Mol. Ecol. Resour.">
        <title>The genomes of chicory, endive, great burdock and yacon provide insights into Asteraceae palaeo-polyploidization history and plant inulin production.</title>
        <authorList>
            <person name="Fan W."/>
            <person name="Wang S."/>
            <person name="Wang H."/>
            <person name="Wang A."/>
            <person name="Jiang F."/>
            <person name="Liu H."/>
            <person name="Zhao H."/>
            <person name="Xu D."/>
            <person name="Zhang Y."/>
        </authorList>
    </citation>
    <scope>NUCLEOTIDE SEQUENCE [LARGE SCALE GENOMIC DNA]</scope>
    <source>
        <strain evidence="2">cv. Niubang</strain>
    </source>
</reference>
<dbReference type="Proteomes" id="UP001055879">
    <property type="component" value="Linkage Group LG17"/>
</dbReference>
<dbReference type="EMBL" id="CM042063">
    <property type="protein sequence ID" value="KAI3666878.1"/>
    <property type="molecule type" value="Genomic_DNA"/>
</dbReference>
<protein>
    <submittedName>
        <fullName evidence="1">Uncharacterized protein</fullName>
    </submittedName>
</protein>
<evidence type="ECO:0000313" key="2">
    <source>
        <dbReference type="Proteomes" id="UP001055879"/>
    </source>
</evidence>
<organism evidence="1 2">
    <name type="scientific">Arctium lappa</name>
    <name type="common">Greater burdock</name>
    <name type="synonym">Lappa major</name>
    <dbReference type="NCBI Taxonomy" id="4217"/>
    <lineage>
        <taxon>Eukaryota</taxon>
        <taxon>Viridiplantae</taxon>
        <taxon>Streptophyta</taxon>
        <taxon>Embryophyta</taxon>
        <taxon>Tracheophyta</taxon>
        <taxon>Spermatophyta</taxon>
        <taxon>Magnoliopsida</taxon>
        <taxon>eudicotyledons</taxon>
        <taxon>Gunneridae</taxon>
        <taxon>Pentapetalae</taxon>
        <taxon>asterids</taxon>
        <taxon>campanulids</taxon>
        <taxon>Asterales</taxon>
        <taxon>Asteraceae</taxon>
        <taxon>Carduoideae</taxon>
        <taxon>Cardueae</taxon>
        <taxon>Arctiinae</taxon>
        <taxon>Arctium</taxon>
    </lineage>
</organism>
<name>A0ACB8XGU2_ARCLA</name>
<reference evidence="1 2" key="2">
    <citation type="journal article" date="2022" name="Mol. Ecol. Resour.">
        <title>The genomes of chicory, endive, great burdock and yacon provide insights into Asteraceae paleo-polyploidization history and plant inulin production.</title>
        <authorList>
            <person name="Fan W."/>
            <person name="Wang S."/>
            <person name="Wang H."/>
            <person name="Wang A."/>
            <person name="Jiang F."/>
            <person name="Liu H."/>
            <person name="Zhao H."/>
            <person name="Xu D."/>
            <person name="Zhang Y."/>
        </authorList>
    </citation>
    <scope>NUCLEOTIDE SEQUENCE [LARGE SCALE GENOMIC DNA]</scope>
    <source>
        <strain evidence="2">cv. Niubang</strain>
    </source>
</reference>
<gene>
    <name evidence="1" type="ORF">L6452_41918</name>
</gene>
<proteinExistence type="predicted"/>
<sequence>MSIIRSSSRDALVNRDTHSLRDPTPAPPQTSPIQLRPRLLIGLLEDRFLCLRLLCSMVRDMSVKVRIEAFNALGKAGMASEYILMQTLSKKVLPITKEKMLDGQLPGKLLSLPASNAAGAFVHGLEDEFFEVRSSTCSALRMPAILSADFAVGALGLLMDVLNDDSTVVRLQALETMHHMAVFGHLKVQEMHMHMVSFWLVLEYLVQISVFARIWVLI</sequence>
<evidence type="ECO:0000313" key="1">
    <source>
        <dbReference type="EMBL" id="KAI3666878.1"/>
    </source>
</evidence>